<evidence type="ECO:0000256" key="4">
    <source>
        <dbReference type="ARBA" id="ARBA00022989"/>
    </source>
</evidence>
<evidence type="ECO:0000256" key="2">
    <source>
        <dbReference type="ARBA" id="ARBA00022475"/>
    </source>
</evidence>
<organism evidence="9 10">
    <name type="scientific">Shewanella maritima</name>
    <dbReference type="NCBI Taxonomy" id="2520507"/>
    <lineage>
        <taxon>Bacteria</taxon>
        <taxon>Pseudomonadati</taxon>
        <taxon>Pseudomonadota</taxon>
        <taxon>Gammaproteobacteria</taxon>
        <taxon>Alteromonadales</taxon>
        <taxon>Shewanellaceae</taxon>
        <taxon>Shewanella</taxon>
    </lineage>
</organism>
<accession>A0A411PDS2</accession>
<evidence type="ECO:0000259" key="8">
    <source>
        <dbReference type="Pfam" id="PF12704"/>
    </source>
</evidence>
<dbReference type="InterPro" id="IPR025857">
    <property type="entry name" value="MacB_PCD"/>
</dbReference>
<dbReference type="PANTHER" id="PTHR43738">
    <property type="entry name" value="ABC TRANSPORTER, MEMBRANE PROTEIN"/>
    <property type="match status" value="1"/>
</dbReference>
<evidence type="ECO:0000256" key="1">
    <source>
        <dbReference type="ARBA" id="ARBA00004651"/>
    </source>
</evidence>
<evidence type="ECO:0000256" key="5">
    <source>
        <dbReference type="ARBA" id="ARBA00023136"/>
    </source>
</evidence>
<comment type="subcellular location">
    <subcellularLocation>
        <location evidence="1">Cell membrane</location>
        <topology evidence="1">Multi-pass membrane protein</topology>
    </subcellularLocation>
</comment>
<feature type="domain" description="ABC3 transporter permease C-terminal" evidence="7">
    <location>
        <begin position="285"/>
        <end position="401"/>
    </location>
</feature>
<keyword evidence="4 6" id="KW-1133">Transmembrane helix</keyword>
<feature type="domain" description="MacB-like periplasmic core" evidence="8">
    <location>
        <begin position="18"/>
        <end position="220"/>
    </location>
</feature>
<evidence type="ECO:0000259" key="7">
    <source>
        <dbReference type="Pfam" id="PF02687"/>
    </source>
</evidence>
<dbReference type="Pfam" id="PF02687">
    <property type="entry name" value="FtsX"/>
    <property type="match status" value="1"/>
</dbReference>
<name>A0A411PDS2_9GAMM</name>
<dbReference type="InterPro" id="IPR051125">
    <property type="entry name" value="ABC-4/HrtB_transporter"/>
</dbReference>
<dbReference type="GO" id="GO:0005886">
    <property type="term" value="C:plasma membrane"/>
    <property type="evidence" value="ECO:0007669"/>
    <property type="project" value="UniProtKB-SubCell"/>
</dbReference>
<reference evidence="9 10" key="1">
    <citation type="submission" date="2019-02" db="EMBL/GenBank/DDBJ databases">
        <title>Shewanella sp. D4-2 isolated from Dokdo Island.</title>
        <authorList>
            <person name="Baek K."/>
        </authorList>
    </citation>
    <scope>NUCLEOTIDE SEQUENCE [LARGE SCALE GENOMIC DNA]</scope>
    <source>
        <strain evidence="9 10">D4-2</strain>
    </source>
</reference>
<protein>
    <submittedName>
        <fullName evidence="9">ABC transporter permease</fullName>
    </submittedName>
</protein>
<evidence type="ECO:0000256" key="6">
    <source>
        <dbReference type="SAM" id="Phobius"/>
    </source>
</evidence>
<dbReference type="PANTHER" id="PTHR43738:SF2">
    <property type="entry name" value="ABC TRANSPORTER PERMEASE"/>
    <property type="match status" value="1"/>
</dbReference>
<evidence type="ECO:0000256" key="3">
    <source>
        <dbReference type="ARBA" id="ARBA00022692"/>
    </source>
</evidence>
<proteinExistence type="predicted"/>
<dbReference type="OrthoDB" id="9784014at2"/>
<feature type="transmembrane region" description="Helical" evidence="6">
    <location>
        <begin position="282"/>
        <end position="305"/>
    </location>
</feature>
<keyword evidence="2" id="KW-1003">Cell membrane</keyword>
<dbReference type="AlphaFoldDB" id="A0A411PDS2"/>
<evidence type="ECO:0000313" key="9">
    <source>
        <dbReference type="EMBL" id="QBF81703.1"/>
    </source>
</evidence>
<keyword evidence="10" id="KW-1185">Reference proteome</keyword>
<dbReference type="Pfam" id="PF12704">
    <property type="entry name" value="MacB_PCD"/>
    <property type="match status" value="1"/>
</dbReference>
<dbReference type="Proteomes" id="UP000291106">
    <property type="component" value="Chromosome"/>
</dbReference>
<keyword evidence="5 6" id="KW-0472">Membrane</keyword>
<feature type="transmembrane region" description="Helical" evidence="6">
    <location>
        <begin position="376"/>
        <end position="397"/>
    </location>
</feature>
<keyword evidence="3 6" id="KW-0812">Transmembrane</keyword>
<dbReference type="InterPro" id="IPR003838">
    <property type="entry name" value="ABC3_permease_C"/>
</dbReference>
<feature type="transmembrane region" description="Helical" evidence="6">
    <location>
        <begin position="326"/>
        <end position="356"/>
    </location>
</feature>
<dbReference type="RefSeq" id="WP_130597677.1">
    <property type="nucleotide sequence ID" value="NZ_CP036200.1"/>
</dbReference>
<sequence length="411" mass="44944">MLLTLARKSLLSRKKTVLLTFLSLTISLMVLLSVEHLRTQAKTSFTRTISGTDLIVGAPSGQLNLLLYSVFRLGSPTNNIKYDSYQKLVDNEQVKWAIPISLGDSHKGFRVLGTNDSYFEHFAYGDKRKLTFSQGERFNGLFETVVGADVAEKLNYKVGDRIVVAHGIGSTSFTKHDQSPFVISGVLDKTGTPVDKTVHVSLPAIEAIHLPPSRLAQVIANPQDAKLPTESITAVLVGLNSKFATFTMQRELNNDKSDRLMAILPGVAMTELWQLVGSVENLLRVIAGLVMLTTLFGLSSMLLASMNERQAEIAVFRVLGAGPWKIMLLIFLEAMLLTLSAIATSYALLTFALTALKDFFATEYGLFITSNLLSPSLVSLMIMVLVASCVTAIFPAIEAYKAALHNRLGKK</sequence>
<dbReference type="KEGG" id="smai:EXU30_02595"/>
<evidence type="ECO:0000313" key="10">
    <source>
        <dbReference type="Proteomes" id="UP000291106"/>
    </source>
</evidence>
<dbReference type="EMBL" id="CP036200">
    <property type="protein sequence ID" value="QBF81703.1"/>
    <property type="molecule type" value="Genomic_DNA"/>
</dbReference>
<gene>
    <name evidence="9" type="ORF">EXU30_02595</name>
</gene>